<sequence length="78" mass="7757">MTRSSESGDKSSRFLGEAAGCCERGDVVGEDPPASDATDESPDPPEDPSERSSSLESGDGGLPPSPLLGGEPPAGDPG</sequence>
<dbReference type="EMBL" id="QXFX01005089">
    <property type="protein sequence ID" value="KAE9061791.1"/>
    <property type="molecule type" value="Genomic_DNA"/>
</dbReference>
<dbReference type="EMBL" id="QXGE01005790">
    <property type="protein sequence ID" value="KAE9266608.1"/>
    <property type="molecule type" value="Genomic_DNA"/>
</dbReference>
<gene>
    <name evidence="5" type="ORF">PF001_g30407</name>
    <name evidence="4" type="ORF">PF002_g32356</name>
    <name evidence="6" type="ORF">PF008_g27939</name>
    <name evidence="2" type="ORF">PF009_g31023</name>
    <name evidence="3" type="ORF">PF010_g29682</name>
</gene>
<dbReference type="AlphaFoldDB" id="A0A6A3VA05"/>
<evidence type="ECO:0000313" key="11">
    <source>
        <dbReference type="Proteomes" id="UP000488956"/>
    </source>
</evidence>
<evidence type="ECO:0000256" key="1">
    <source>
        <dbReference type="SAM" id="MobiDB-lite"/>
    </source>
</evidence>
<feature type="compositionally biased region" description="Low complexity" evidence="1">
    <location>
        <begin position="67"/>
        <end position="78"/>
    </location>
</feature>
<feature type="region of interest" description="Disordered" evidence="1">
    <location>
        <begin position="1"/>
        <end position="78"/>
    </location>
</feature>
<evidence type="ECO:0000313" key="9">
    <source>
        <dbReference type="Proteomes" id="UP000440367"/>
    </source>
</evidence>
<dbReference type="EMBL" id="QXFY01003899">
    <property type="protein sequence ID" value="KAE9281220.1"/>
    <property type="molecule type" value="Genomic_DNA"/>
</dbReference>
<evidence type="ECO:0000313" key="7">
    <source>
        <dbReference type="Proteomes" id="UP000429523"/>
    </source>
</evidence>
<evidence type="ECO:0000313" key="3">
    <source>
        <dbReference type="EMBL" id="KAE9061791.1"/>
    </source>
</evidence>
<evidence type="ECO:0000313" key="8">
    <source>
        <dbReference type="Proteomes" id="UP000437068"/>
    </source>
</evidence>
<accession>A0A6A3VA05</accession>
<dbReference type="EMBL" id="QXGD01007109">
    <property type="protein sequence ID" value="KAE9161527.1"/>
    <property type="molecule type" value="Genomic_DNA"/>
</dbReference>
<dbReference type="Proteomes" id="UP000440367">
    <property type="component" value="Unassembled WGS sequence"/>
</dbReference>
<dbReference type="Proteomes" id="UP000437068">
    <property type="component" value="Unassembled WGS sequence"/>
</dbReference>
<protein>
    <submittedName>
        <fullName evidence="4">Uncharacterized protein</fullName>
    </submittedName>
</protein>
<dbReference type="EMBL" id="QXGF01005448">
    <property type="protein sequence ID" value="KAE8918664.1"/>
    <property type="molecule type" value="Genomic_DNA"/>
</dbReference>
<dbReference type="Proteomes" id="UP000429523">
    <property type="component" value="Unassembled WGS sequence"/>
</dbReference>
<dbReference type="Proteomes" id="UP000488956">
    <property type="component" value="Unassembled WGS sequence"/>
</dbReference>
<feature type="compositionally biased region" description="Basic and acidic residues" evidence="1">
    <location>
        <begin position="1"/>
        <end position="12"/>
    </location>
</feature>
<proteinExistence type="predicted"/>
<comment type="caution">
    <text evidence="4">The sequence shown here is derived from an EMBL/GenBank/DDBJ whole genome shotgun (WGS) entry which is preliminary data.</text>
</comment>
<dbReference type="Proteomes" id="UP000486351">
    <property type="component" value="Unassembled WGS sequence"/>
</dbReference>
<feature type="compositionally biased region" description="Acidic residues" evidence="1">
    <location>
        <begin position="37"/>
        <end position="47"/>
    </location>
</feature>
<evidence type="ECO:0000313" key="6">
    <source>
        <dbReference type="EMBL" id="KAE9281220.1"/>
    </source>
</evidence>
<evidence type="ECO:0000313" key="10">
    <source>
        <dbReference type="Proteomes" id="UP000486351"/>
    </source>
</evidence>
<name>A0A6A3VA05_9STRA</name>
<evidence type="ECO:0000313" key="4">
    <source>
        <dbReference type="EMBL" id="KAE9161527.1"/>
    </source>
</evidence>
<evidence type="ECO:0000313" key="2">
    <source>
        <dbReference type="EMBL" id="KAE8918664.1"/>
    </source>
</evidence>
<organism evidence="4 9">
    <name type="scientific">Phytophthora fragariae</name>
    <dbReference type="NCBI Taxonomy" id="53985"/>
    <lineage>
        <taxon>Eukaryota</taxon>
        <taxon>Sar</taxon>
        <taxon>Stramenopiles</taxon>
        <taxon>Oomycota</taxon>
        <taxon>Peronosporomycetes</taxon>
        <taxon>Peronosporales</taxon>
        <taxon>Peronosporaceae</taxon>
        <taxon>Phytophthora</taxon>
    </lineage>
</organism>
<reference evidence="7 8" key="1">
    <citation type="submission" date="2018-08" db="EMBL/GenBank/DDBJ databases">
        <title>Genomic investigation of the strawberry pathogen Phytophthora fragariae indicates pathogenicity is determined by transcriptional variation in three key races.</title>
        <authorList>
            <person name="Adams T.M."/>
            <person name="Armitage A.D."/>
            <person name="Sobczyk M.K."/>
            <person name="Bates H.J."/>
            <person name="Dunwell J.M."/>
            <person name="Nellist C.F."/>
            <person name="Harrison R.J."/>
        </authorList>
    </citation>
    <scope>NUCLEOTIDE SEQUENCE [LARGE SCALE GENOMIC DNA]</scope>
    <source>
        <strain evidence="5 8">A4</strain>
        <strain evidence="4 9">BC-1</strain>
        <strain evidence="6 10">NOV-77</strain>
        <strain evidence="2 7">NOV-9</strain>
        <strain evidence="3 11">ONT-3</strain>
    </source>
</reference>
<evidence type="ECO:0000313" key="5">
    <source>
        <dbReference type="EMBL" id="KAE9266608.1"/>
    </source>
</evidence>